<dbReference type="EMBL" id="CASHTH010003480">
    <property type="protein sequence ID" value="CAI8045567.1"/>
    <property type="molecule type" value="Genomic_DNA"/>
</dbReference>
<dbReference type="Proteomes" id="UP001174909">
    <property type="component" value="Unassembled WGS sequence"/>
</dbReference>
<evidence type="ECO:0000313" key="2">
    <source>
        <dbReference type="Proteomes" id="UP001174909"/>
    </source>
</evidence>
<comment type="caution">
    <text evidence="1">The sequence shown here is derived from an EMBL/GenBank/DDBJ whole genome shotgun (WGS) entry which is preliminary data.</text>
</comment>
<reference evidence="1" key="1">
    <citation type="submission" date="2023-03" db="EMBL/GenBank/DDBJ databases">
        <authorList>
            <person name="Steffen K."/>
            <person name="Cardenas P."/>
        </authorList>
    </citation>
    <scope>NUCLEOTIDE SEQUENCE</scope>
</reference>
<sequence length="92" mass="10311">MYITCRNERQSGKSAPGDITLTANKSYSVVTASTESAYYFPMTVNRAYYEETRGAQDQHPTVITNVAYHVREERANGTTVGADEPYYSFIPT</sequence>
<name>A0AA35XC87_GEOBA</name>
<accession>A0AA35XC87</accession>
<organism evidence="1 2">
    <name type="scientific">Geodia barretti</name>
    <name type="common">Barrett's horny sponge</name>
    <dbReference type="NCBI Taxonomy" id="519541"/>
    <lineage>
        <taxon>Eukaryota</taxon>
        <taxon>Metazoa</taxon>
        <taxon>Porifera</taxon>
        <taxon>Demospongiae</taxon>
        <taxon>Heteroscleromorpha</taxon>
        <taxon>Tetractinellida</taxon>
        <taxon>Astrophorina</taxon>
        <taxon>Geodiidae</taxon>
        <taxon>Geodia</taxon>
    </lineage>
</organism>
<evidence type="ECO:0000313" key="1">
    <source>
        <dbReference type="EMBL" id="CAI8045567.1"/>
    </source>
</evidence>
<dbReference type="AlphaFoldDB" id="A0AA35XC87"/>
<proteinExistence type="predicted"/>
<keyword evidence="2" id="KW-1185">Reference proteome</keyword>
<gene>
    <name evidence="1" type="ORF">GBAR_LOCUS25205</name>
</gene>
<protein>
    <submittedName>
        <fullName evidence="1">Uncharacterized protein</fullName>
    </submittedName>
</protein>